<gene>
    <name evidence="3" type="ORF">A3B90_02120</name>
</gene>
<organism evidence="3 4">
    <name type="scientific">Candidatus Magasanikbacteria bacterium RIFCSPHIGHO2_02_FULL_41_13</name>
    <dbReference type="NCBI Taxonomy" id="1798676"/>
    <lineage>
        <taxon>Bacteria</taxon>
        <taxon>Candidatus Magasanikiibacteriota</taxon>
    </lineage>
</organism>
<keyword evidence="2" id="KW-0812">Transmembrane</keyword>
<evidence type="ECO:0000313" key="3">
    <source>
        <dbReference type="EMBL" id="OGH67022.1"/>
    </source>
</evidence>
<feature type="coiled-coil region" evidence="1">
    <location>
        <begin position="51"/>
        <end position="78"/>
    </location>
</feature>
<dbReference type="EMBL" id="MFPX01000009">
    <property type="protein sequence ID" value="OGH67022.1"/>
    <property type="molecule type" value="Genomic_DNA"/>
</dbReference>
<keyword evidence="1" id="KW-0175">Coiled coil</keyword>
<keyword evidence="2" id="KW-1133">Transmembrane helix</keyword>
<name>A0A1F6M5U9_9BACT</name>
<sequence>MDYRDTQDWKGLAQAHRMGVSWAKIWAIIGALALMAIIGFAVSVFIGRQNAQMIERKIDEATQNAQNSQVDIQKNIQEQVNQKLREAGIQPVGE</sequence>
<reference evidence="3 4" key="1">
    <citation type="journal article" date="2016" name="Nat. Commun.">
        <title>Thousands of microbial genomes shed light on interconnected biogeochemical processes in an aquifer system.</title>
        <authorList>
            <person name="Anantharaman K."/>
            <person name="Brown C.T."/>
            <person name="Hug L.A."/>
            <person name="Sharon I."/>
            <person name="Castelle C.J."/>
            <person name="Probst A.J."/>
            <person name="Thomas B.C."/>
            <person name="Singh A."/>
            <person name="Wilkins M.J."/>
            <person name="Karaoz U."/>
            <person name="Brodie E.L."/>
            <person name="Williams K.H."/>
            <person name="Hubbard S.S."/>
            <person name="Banfield J.F."/>
        </authorList>
    </citation>
    <scope>NUCLEOTIDE SEQUENCE [LARGE SCALE GENOMIC DNA]</scope>
</reference>
<comment type="caution">
    <text evidence="3">The sequence shown here is derived from an EMBL/GenBank/DDBJ whole genome shotgun (WGS) entry which is preliminary data.</text>
</comment>
<dbReference type="AlphaFoldDB" id="A0A1F6M5U9"/>
<evidence type="ECO:0000256" key="1">
    <source>
        <dbReference type="SAM" id="Coils"/>
    </source>
</evidence>
<evidence type="ECO:0000256" key="2">
    <source>
        <dbReference type="SAM" id="Phobius"/>
    </source>
</evidence>
<dbReference type="Proteomes" id="UP000178742">
    <property type="component" value="Unassembled WGS sequence"/>
</dbReference>
<dbReference type="STRING" id="1798676.A3B90_02120"/>
<feature type="transmembrane region" description="Helical" evidence="2">
    <location>
        <begin position="25"/>
        <end position="47"/>
    </location>
</feature>
<accession>A0A1F6M5U9</accession>
<keyword evidence="2" id="KW-0472">Membrane</keyword>
<evidence type="ECO:0000313" key="4">
    <source>
        <dbReference type="Proteomes" id="UP000178742"/>
    </source>
</evidence>
<protein>
    <submittedName>
        <fullName evidence="3">Uncharacterized protein</fullName>
    </submittedName>
</protein>
<proteinExistence type="predicted"/>